<comment type="similarity">
    <text evidence="1">Belongs to the HSBP1 family.</text>
</comment>
<evidence type="ECO:0000313" key="4">
    <source>
        <dbReference type="Proteomes" id="UP001142489"/>
    </source>
</evidence>
<name>A0A9Q0XEH5_9SAUR</name>
<evidence type="ECO:0000256" key="1">
    <source>
        <dbReference type="ARBA" id="ARBA00006349"/>
    </source>
</evidence>
<protein>
    <submittedName>
        <fullName evidence="3">Uncharacterized protein</fullName>
    </submittedName>
</protein>
<gene>
    <name evidence="3" type="ORF">JRQ81_006185</name>
</gene>
<sequence>MMVMRGQHVPHDLKNPLTTGVKRWEFYRAACLLPVFFNTRPLDDMSCRIDDLEKNIADLMTQAGVEELEGENKATATTKTSSAAPILFTVRSKPFAKQLHWLKLEKGWATLFRLVGLCVVTDLPELRAVLAFEFDFSEEEPSGTTSLEY</sequence>
<dbReference type="EMBL" id="JAPFRF010000013">
    <property type="protein sequence ID" value="KAJ7311870.1"/>
    <property type="molecule type" value="Genomic_DNA"/>
</dbReference>
<proteinExistence type="inferred from homology"/>
<keyword evidence="4" id="KW-1185">Reference proteome</keyword>
<comment type="caution">
    <text evidence="3">The sequence shown here is derived from an EMBL/GenBank/DDBJ whole genome shotgun (WGS) entry which is preliminary data.</text>
</comment>
<feature type="coiled-coil region" evidence="2">
    <location>
        <begin position="42"/>
        <end position="69"/>
    </location>
</feature>
<evidence type="ECO:0000313" key="3">
    <source>
        <dbReference type="EMBL" id="KAJ7311870.1"/>
    </source>
</evidence>
<dbReference type="AlphaFoldDB" id="A0A9Q0XEH5"/>
<dbReference type="InterPro" id="IPR009643">
    <property type="entry name" value="HS1-bd"/>
</dbReference>
<evidence type="ECO:0000256" key="2">
    <source>
        <dbReference type="SAM" id="Coils"/>
    </source>
</evidence>
<dbReference type="Pfam" id="PF06825">
    <property type="entry name" value="HSBP1"/>
    <property type="match status" value="1"/>
</dbReference>
<dbReference type="OrthoDB" id="4159489at2759"/>
<accession>A0A9Q0XEH5</accession>
<dbReference type="GO" id="GO:0003714">
    <property type="term" value="F:transcription corepressor activity"/>
    <property type="evidence" value="ECO:0007669"/>
    <property type="project" value="InterPro"/>
</dbReference>
<keyword evidence="2" id="KW-0175">Coiled coil</keyword>
<reference evidence="3" key="1">
    <citation type="journal article" date="2023" name="DNA Res.">
        <title>Chromosome-level genome assembly of Phrynocephalus forsythii using third-generation DNA sequencing and Hi-C analysis.</title>
        <authorList>
            <person name="Qi Y."/>
            <person name="Zhao W."/>
            <person name="Zhao Y."/>
            <person name="Niu C."/>
            <person name="Cao S."/>
            <person name="Zhang Y."/>
        </authorList>
    </citation>
    <scope>NUCLEOTIDE SEQUENCE</scope>
    <source>
        <tissue evidence="3">Muscle</tissue>
    </source>
</reference>
<dbReference type="Proteomes" id="UP001142489">
    <property type="component" value="Unassembled WGS sequence"/>
</dbReference>
<organism evidence="3 4">
    <name type="scientific">Phrynocephalus forsythii</name>
    <dbReference type="NCBI Taxonomy" id="171643"/>
    <lineage>
        <taxon>Eukaryota</taxon>
        <taxon>Metazoa</taxon>
        <taxon>Chordata</taxon>
        <taxon>Craniata</taxon>
        <taxon>Vertebrata</taxon>
        <taxon>Euteleostomi</taxon>
        <taxon>Lepidosauria</taxon>
        <taxon>Squamata</taxon>
        <taxon>Bifurcata</taxon>
        <taxon>Unidentata</taxon>
        <taxon>Episquamata</taxon>
        <taxon>Toxicofera</taxon>
        <taxon>Iguania</taxon>
        <taxon>Acrodonta</taxon>
        <taxon>Agamidae</taxon>
        <taxon>Agaminae</taxon>
        <taxon>Phrynocephalus</taxon>
    </lineage>
</organism>